<feature type="region of interest" description="Disordered" evidence="1">
    <location>
        <begin position="579"/>
        <end position="603"/>
    </location>
</feature>
<dbReference type="AlphaFoldDB" id="A0A9P7BD24"/>
<keyword evidence="4" id="KW-1185">Reference proteome</keyword>
<evidence type="ECO:0000313" key="4">
    <source>
        <dbReference type="Proteomes" id="UP000750334"/>
    </source>
</evidence>
<accession>A0A9P7BD24</accession>
<dbReference type="Proteomes" id="UP000750334">
    <property type="component" value="Unassembled WGS sequence"/>
</dbReference>
<evidence type="ECO:0000313" key="3">
    <source>
        <dbReference type="EMBL" id="KAG0672065.1"/>
    </source>
</evidence>
<reference evidence="3 4" key="1">
    <citation type="submission" date="2020-11" db="EMBL/GenBank/DDBJ databases">
        <title>Kefir isolates.</title>
        <authorList>
            <person name="Marcisauskas S."/>
            <person name="Kim Y."/>
            <person name="Blasche S."/>
        </authorList>
    </citation>
    <scope>NUCLEOTIDE SEQUENCE [LARGE SCALE GENOMIC DNA]</scope>
    <source>
        <strain evidence="3 4">OG2</strain>
    </source>
</reference>
<keyword evidence="2" id="KW-0812">Transmembrane</keyword>
<feature type="compositionally biased region" description="Low complexity" evidence="1">
    <location>
        <begin position="594"/>
        <end position="603"/>
    </location>
</feature>
<sequence>MISSVTSYVPSSTQTATTTFLFKRDSSSASKTTSSNSEKCTGSKSQCQKPTDHNMSVTIGVAVAIPVVVVIIFLGVILYFVYRRGQKEALEDNDPDFDGDEYLNGNYPATLQHYDNIQETKEMFNNAEQQQQQYQRRPPLIPQYSTGTNNNPFNDPYKNGSGIEPWEVNPFHLPGGQSDVHSLRTFAKEIKMDGDRGYNLASMSRHASQTSLELTASQSPPQSSALSYLQYQHPVQQEPEQEPKQQQQQQQQHPLQQSEDEPIVMFDEDGEPISPAEEENIRRMKSIYKVYLDRNDTIRHPDEQDEPENHDELVQQKQQQQQQSEIAAEHMYNGTETNYLGVPEQQQQQQQPPSMVSSAITRDPINSHTNLLSNIDTMESPQLPQQQQQHLQETSPTNDSSNNRETQYRVASSIYSEMPNKPASVMYQQQPMPQFPIQQQQPMYPQHQYQMQYPIQYPDTQSYIPNQRNHPQTLESIGELPPPARLAYSTSSHSLTSFRQPSKQLFQLQTARLNGTALNPMDHPEMFYQQHDEPFIPPTQYSNDMQSISTNNSQNNNTHLHPYQLRNSIVMTNPSELQSSTRSYRPAGSFRKYNNPNNGMNNSRNNSLMTANTMTTNPYQQYVQSRVSGILEETDVLQPPSVPGILPHSGSSDDLRKQLGSSHNFNVSM</sequence>
<dbReference type="Pfam" id="PF08693">
    <property type="entry name" value="SKG6"/>
    <property type="match status" value="1"/>
</dbReference>
<dbReference type="InterPro" id="IPR014805">
    <property type="entry name" value="SKG6/TOS2-like"/>
</dbReference>
<proteinExistence type="predicted"/>
<feature type="compositionally biased region" description="Polar residues" evidence="1">
    <location>
        <begin position="393"/>
        <end position="405"/>
    </location>
</feature>
<feature type="region of interest" description="Disordered" evidence="1">
    <location>
        <begin position="638"/>
        <end position="669"/>
    </location>
</feature>
<evidence type="ECO:0000256" key="2">
    <source>
        <dbReference type="SAM" id="Phobius"/>
    </source>
</evidence>
<feature type="region of interest" description="Disordered" evidence="1">
    <location>
        <begin position="28"/>
        <end position="51"/>
    </location>
</feature>
<feature type="compositionally biased region" description="Polar residues" evidence="1">
    <location>
        <begin position="659"/>
        <end position="669"/>
    </location>
</feature>
<keyword evidence="2" id="KW-0472">Membrane</keyword>
<feature type="region of interest" description="Disordered" evidence="1">
    <location>
        <begin position="381"/>
        <end position="405"/>
    </location>
</feature>
<gene>
    <name evidence="3" type="ORF">C6P45_004080</name>
</gene>
<evidence type="ECO:0000256" key="1">
    <source>
        <dbReference type="SAM" id="MobiDB-lite"/>
    </source>
</evidence>
<feature type="region of interest" description="Disordered" evidence="1">
    <location>
        <begin position="232"/>
        <end position="259"/>
    </location>
</feature>
<feature type="region of interest" description="Disordered" evidence="1">
    <location>
        <begin position="298"/>
        <end position="325"/>
    </location>
</feature>
<feature type="compositionally biased region" description="Low complexity" evidence="1">
    <location>
        <begin position="232"/>
        <end position="257"/>
    </location>
</feature>
<feature type="transmembrane region" description="Helical" evidence="2">
    <location>
        <begin position="59"/>
        <end position="82"/>
    </location>
</feature>
<feature type="compositionally biased region" description="Low complexity" evidence="1">
    <location>
        <begin position="28"/>
        <end position="37"/>
    </location>
</feature>
<feature type="compositionally biased region" description="Polar residues" evidence="1">
    <location>
        <begin position="38"/>
        <end position="51"/>
    </location>
</feature>
<name>A0A9P7BD24_MAUEX</name>
<feature type="compositionally biased region" description="Low complexity" evidence="1">
    <location>
        <begin position="381"/>
        <end position="392"/>
    </location>
</feature>
<dbReference type="OrthoDB" id="4035953at2759"/>
<comment type="caution">
    <text evidence="3">The sequence shown here is derived from an EMBL/GenBank/DDBJ whole genome shotgun (WGS) entry which is preliminary data.</text>
</comment>
<keyword evidence="2" id="KW-1133">Transmembrane helix</keyword>
<protein>
    <submittedName>
        <fullName evidence="3">Uncharacterized protein</fullName>
    </submittedName>
</protein>
<organism evidence="3 4">
    <name type="scientific">Maudiozyma exigua</name>
    <name type="common">Yeast</name>
    <name type="synonym">Kazachstania exigua</name>
    <dbReference type="NCBI Taxonomy" id="34358"/>
    <lineage>
        <taxon>Eukaryota</taxon>
        <taxon>Fungi</taxon>
        <taxon>Dikarya</taxon>
        <taxon>Ascomycota</taxon>
        <taxon>Saccharomycotina</taxon>
        <taxon>Saccharomycetes</taxon>
        <taxon>Saccharomycetales</taxon>
        <taxon>Saccharomycetaceae</taxon>
        <taxon>Maudiozyma</taxon>
    </lineage>
</organism>
<dbReference type="EMBL" id="PUHR01000005">
    <property type="protein sequence ID" value="KAG0672065.1"/>
    <property type="molecule type" value="Genomic_DNA"/>
</dbReference>